<dbReference type="RefSeq" id="XP_024502062.1">
    <property type="nucleotide sequence ID" value="XM_024648045.1"/>
</dbReference>
<name>A0A090KZA5_STRRB</name>
<dbReference type="PANTHER" id="PTHR46706">
    <property type="entry name" value="PROTEIN QUA-1-RELATED"/>
    <property type="match status" value="1"/>
</dbReference>
<gene>
    <name evidence="3 5 6" type="ORF">SRAE_1000112700</name>
</gene>
<dbReference type="Proteomes" id="UP000035682">
    <property type="component" value="Unplaced"/>
</dbReference>
<dbReference type="InterPro" id="IPR052140">
    <property type="entry name" value="Dev_Signal_Hedgehog-like"/>
</dbReference>
<evidence type="ECO:0000313" key="4">
    <source>
        <dbReference type="Proteomes" id="UP000035682"/>
    </source>
</evidence>
<keyword evidence="1" id="KW-0217">Developmental protein</keyword>
<dbReference type="CTD" id="36375225"/>
<dbReference type="EMBL" id="LN609528">
    <property type="protein sequence ID" value="CEF62860.1"/>
    <property type="molecule type" value="Genomic_DNA"/>
</dbReference>
<evidence type="ECO:0000256" key="2">
    <source>
        <dbReference type="SAM" id="SignalP"/>
    </source>
</evidence>
<evidence type="ECO:0000313" key="5">
    <source>
        <dbReference type="WBParaSite" id="SRAE_1000112700.1"/>
    </source>
</evidence>
<keyword evidence="2" id="KW-0732">Signal</keyword>
<dbReference type="AlphaFoldDB" id="A0A090KZA5"/>
<dbReference type="WBParaSite" id="SRAE_1000112700.1">
    <property type="protein sequence ID" value="SRAE_1000112700.1"/>
    <property type="gene ID" value="WBGene00257730"/>
</dbReference>
<evidence type="ECO:0000313" key="3">
    <source>
        <dbReference type="EMBL" id="CEF62860.1"/>
    </source>
</evidence>
<proteinExistence type="predicted"/>
<sequence>MILILIVYLLFIINNYVKSSQCGNGTIPFSFEALKDGQPILGCAKATCLGWLPNGTHVGGNVKFWKVDGHPDGYLRSQNFRMEDIYINQYSSKSIVKCEEGFPSKHCGKSGEWVGGIKFLPYEKLTNTTMKMKCCTYDKLLNSFDQGVGEVNPGQIFVGGEIFRNEKQVAFEYIADIHKKIDNGRILYTVTTRRFKCGRGSNEDKQHIGRRKLKKINVIMKKKVNKEIIKKQINNKIKKNKDTEDISDVVFLKLLEEIQMAENIIKKGKTNKYDKSYYKQHIKNDIRMSPKRKVNLDVIEVDENNRDSQPRYQAYWDANENKWKYKTFIRNKTHQKISNDILFPSSDSIVSEGYTEDHSVPSIPVTVKPKLRKLKLETGVYVQIPKRTTLEPQYPKTERLTMMSTIISTTLPPSPPSQPERTVNWFGQQLVPGKTYKVYDTLTPELSYEFTVPDVLAPFSGPQSPPTSILDGLPDALNIFSPLQSHSIFTPSPTLDQALRAIISPLHQTPSNIRRSPISHDIFVSTTTTKPDTTILLEKPLSNIVIQKTGDKVNTITQKNIDEIIPEGGRMILNKIASTLLGEYYNRLML</sequence>
<reference evidence="5" key="2">
    <citation type="submission" date="2020-12" db="UniProtKB">
        <authorList>
            <consortium name="WormBaseParasite"/>
        </authorList>
    </citation>
    <scope>IDENTIFICATION</scope>
</reference>
<organism evidence="3">
    <name type="scientific">Strongyloides ratti</name>
    <name type="common">Parasitic roundworm</name>
    <dbReference type="NCBI Taxonomy" id="34506"/>
    <lineage>
        <taxon>Eukaryota</taxon>
        <taxon>Metazoa</taxon>
        <taxon>Ecdysozoa</taxon>
        <taxon>Nematoda</taxon>
        <taxon>Chromadorea</taxon>
        <taxon>Rhabditida</taxon>
        <taxon>Tylenchina</taxon>
        <taxon>Panagrolaimomorpha</taxon>
        <taxon>Strongyloidoidea</taxon>
        <taxon>Strongyloididae</taxon>
        <taxon>Strongyloides</taxon>
    </lineage>
</organism>
<dbReference type="PANTHER" id="PTHR46706:SF12">
    <property type="entry name" value="PROTEIN QUA-1-RELATED"/>
    <property type="match status" value="1"/>
</dbReference>
<dbReference type="OrthoDB" id="5212at2759"/>
<reference evidence="3 4" key="1">
    <citation type="submission" date="2014-09" db="EMBL/GenBank/DDBJ databases">
        <authorList>
            <person name="Martin A.A."/>
        </authorList>
    </citation>
    <scope>NUCLEOTIDE SEQUENCE</scope>
    <source>
        <strain evidence="4">ED321</strain>
        <strain evidence="3">ED321 Heterogonic</strain>
    </source>
</reference>
<feature type="chain" id="PRO_5015030269" evidence="2">
    <location>
        <begin position="20"/>
        <end position="590"/>
    </location>
</feature>
<dbReference type="WormBase" id="SRAE_1000112700">
    <property type="protein sequence ID" value="SRP08089"/>
    <property type="gene ID" value="WBGene00257730"/>
</dbReference>
<feature type="signal peptide" evidence="2">
    <location>
        <begin position="1"/>
        <end position="19"/>
    </location>
</feature>
<dbReference type="STRING" id="34506.A0A090KZA5"/>
<evidence type="ECO:0000256" key="1">
    <source>
        <dbReference type="ARBA" id="ARBA00022473"/>
    </source>
</evidence>
<dbReference type="GeneID" id="36375225"/>
<keyword evidence="4" id="KW-1185">Reference proteome</keyword>
<accession>A0A090KZA5</accession>
<protein>
    <submittedName>
        <fullName evidence="5">WxxW domain-containing protein</fullName>
    </submittedName>
</protein>
<evidence type="ECO:0000313" key="6">
    <source>
        <dbReference type="WormBase" id="SRAE_1000112700"/>
    </source>
</evidence>